<dbReference type="PANTHER" id="PTHR11616:SF20">
    <property type="entry name" value="SODIUM- AND CHLORIDE-DEPENDENT BETAINE TRANSPORTER"/>
    <property type="match status" value="1"/>
</dbReference>
<keyword evidence="5 8" id="KW-1133">Transmembrane helix</keyword>
<feature type="disulfide bond" evidence="7">
    <location>
        <begin position="82"/>
        <end position="91"/>
    </location>
</feature>
<evidence type="ECO:0000256" key="2">
    <source>
        <dbReference type="ARBA" id="ARBA00022448"/>
    </source>
</evidence>
<feature type="transmembrane region" description="Helical" evidence="8">
    <location>
        <begin position="47"/>
        <end position="71"/>
    </location>
</feature>
<reference evidence="10" key="1">
    <citation type="submission" date="2019-09" db="UniProtKB">
        <authorList>
            <consortium name="WormBaseParasite"/>
        </authorList>
    </citation>
    <scope>IDENTIFICATION</scope>
</reference>
<keyword evidence="6 8" id="KW-0472">Membrane</keyword>
<keyword evidence="2" id="KW-0813">Transport</keyword>
<keyword evidence="9" id="KW-1185">Reference proteome</keyword>
<protein>
    <submittedName>
        <fullName evidence="10">Sodium-and chloride-dependent GABA transporter 1</fullName>
    </submittedName>
</protein>
<keyword evidence="7" id="KW-1015">Disulfide bond</keyword>
<dbReference type="SUPFAM" id="SSF161070">
    <property type="entry name" value="SNF-like"/>
    <property type="match status" value="1"/>
</dbReference>
<dbReference type="Pfam" id="PF00209">
    <property type="entry name" value="SNF"/>
    <property type="match status" value="1"/>
</dbReference>
<accession>A0A183GTX5</accession>
<keyword evidence="3 8" id="KW-0812">Transmembrane</keyword>
<evidence type="ECO:0000256" key="6">
    <source>
        <dbReference type="ARBA" id="ARBA00023136"/>
    </source>
</evidence>
<evidence type="ECO:0000256" key="1">
    <source>
        <dbReference type="ARBA" id="ARBA00004141"/>
    </source>
</evidence>
<comment type="subcellular location">
    <subcellularLocation>
        <location evidence="1">Membrane</location>
        <topology evidence="1">Multi-pass membrane protein</topology>
    </subcellularLocation>
</comment>
<dbReference type="AlphaFoldDB" id="A0A183GTX5"/>
<evidence type="ECO:0000256" key="7">
    <source>
        <dbReference type="PIRSR" id="PIRSR600175-2"/>
    </source>
</evidence>
<evidence type="ECO:0000313" key="10">
    <source>
        <dbReference type="WBParaSite" id="HPBE_0002614501-mRNA-1"/>
    </source>
</evidence>
<evidence type="ECO:0000256" key="8">
    <source>
        <dbReference type="SAM" id="Phobius"/>
    </source>
</evidence>
<evidence type="ECO:0000256" key="3">
    <source>
        <dbReference type="ARBA" id="ARBA00022692"/>
    </source>
</evidence>
<proteinExistence type="predicted"/>
<evidence type="ECO:0000256" key="4">
    <source>
        <dbReference type="ARBA" id="ARBA00022847"/>
    </source>
</evidence>
<dbReference type="PROSITE" id="PS50267">
    <property type="entry name" value="NA_NEUROTRAN_SYMP_3"/>
    <property type="match status" value="1"/>
</dbReference>
<dbReference type="PANTHER" id="PTHR11616">
    <property type="entry name" value="SODIUM/CHLORIDE DEPENDENT TRANSPORTER"/>
    <property type="match status" value="1"/>
</dbReference>
<evidence type="ECO:0000313" key="9">
    <source>
        <dbReference type="Proteomes" id="UP000050761"/>
    </source>
</evidence>
<feature type="transmembrane region" description="Helical" evidence="8">
    <location>
        <begin position="6"/>
        <end position="26"/>
    </location>
</feature>
<evidence type="ECO:0000256" key="5">
    <source>
        <dbReference type="ARBA" id="ARBA00022989"/>
    </source>
</evidence>
<dbReference type="WBParaSite" id="HPBE_0002614501-mRNA-1">
    <property type="protein sequence ID" value="HPBE_0002614501-mRNA-1"/>
    <property type="gene ID" value="HPBE_0002614501"/>
</dbReference>
<dbReference type="InterPro" id="IPR037272">
    <property type="entry name" value="SNS_sf"/>
</dbReference>
<dbReference type="Proteomes" id="UP000050761">
    <property type="component" value="Unassembled WGS sequence"/>
</dbReference>
<dbReference type="GO" id="GO:0005886">
    <property type="term" value="C:plasma membrane"/>
    <property type="evidence" value="ECO:0007669"/>
    <property type="project" value="TreeGrafter"/>
</dbReference>
<dbReference type="GO" id="GO:0043005">
    <property type="term" value="C:neuron projection"/>
    <property type="evidence" value="ECO:0007669"/>
    <property type="project" value="TreeGrafter"/>
</dbReference>
<organism evidence="9 10">
    <name type="scientific">Heligmosomoides polygyrus</name>
    <name type="common">Parasitic roundworm</name>
    <dbReference type="NCBI Taxonomy" id="6339"/>
    <lineage>
        <taxon>Eukaryota</taxon>
        <taxon>Metazoa</taxon>
        <taxon>Ecdysozoa</taxon>
        <taxon>Nematoda</taxon>
        <taxon>Chromadorea</taxon>
        <taxon>Rhabditida</taxon>
        <taxon>Rhabditina</taxon>
        <taxon>Rhabditomorpha</taxon>
        <taxon>Strongyloidea</taxon>
        <taxon>Heligmosomidae</taxon>
        <taxon>Heligmosomoides</taxon>
    </lineage>
</organism>
<dbReference type="GO" id="GO:0005332">
    <property type="term" value="F:gamma-aminobutyric acid:sodium:chloride symporter activity"/>
    <property type="evidence" value="ECO:0007669"/>
    <property type="project" value="TreeGrafter"/>
</dbReference>
<keyword evidence="4" id="KW-0769">Symport</keyword>
<feature type="transmembrane region" description="Helical" evidence="8">
    <location>
        <begin position="140"/>
        <end position="159"/>
    </location>
</feature>
<name>A0A183GTX5_HELPZ</name>
<dbReference type="InterPro" id="IPR000175">
    <property type="entry name" value="Na/ntran_symport"/>
</dbReference>
<sequence length="204" mass="23366">LVVYAIFFCLAAVPIFIMEVTIGQYLQKGAMEMWRMCPLFKGVGIGNVVIAFMCIAYFCVIVSWAIFYMIASFNSVFPWETCDNYWNDRTCITGKETAVALSRLTRNLTSSGLSTQTSVEQFWENRVLQQTSSIEEFGGIQWELLGIMFFTWVIVYFALWKGITKARKVCAKVLFCRVFALKKTEHRHSAPSELFILFCSQIGQ</sequence>